<dbReference type="Gene3D" id="3.40.1110.10">
    <property type="entry name" value="Calcium-transporting ATPase, cytoplasmic domain N"/>
    <property type="match status" value="1"/>
</dbReference>
<dbReference type="STRING" id="755172.HMPREF1863_01349"/>
<evidence type="ECO:0000256" key="8">
    <source>
        <dbReference type="ARBA" id="ARBA00039103"/>
    </source>
</evidence>
<keyword evidence="7" id="KW-0472">Membrane</keyword>
<dbReference type="InterPro" id="IPR051014">
    <property type="entry name" value="Cation_Transport_ATPase_IB"/>
</dbReference>
<dbReference type="PANTHER" id="PTHR48085">
    <property type="entry name" value="CADMIUM/ZINC-TRANSPORTING ATPASE HMA2-RELATED"/>
    <property type="match status" value="1"/>
</dbReference>
<keyword evidence="5" id="KW-1278">Translocase</keyword>
<evidence type="ECO:0000313" key="13">
    <source>
        <dbReference type="Proteomes" id="UP000070442"/>
    </source>
</evidence>
<organism evidence="12 13">
    <name type="scientific">Aedoeadaptatus coxii</name>
    <dbReference type="NCBI Taxonomy" id="755172"/>
    <lineage>
        <taxon>Bacteria</taxon>
        <taxon>Bacillati</taxon>
        <taxon>Bacillota</taxon>
        <taxon>Tissierellia</taxon>
        <taxon>Tissierellales</taxon>
        <taxon>Peptoniphilaceae</taxon>
        <taxon>Aedoeadaptatus</taxon>
    </lineage>
</organism>
<dbReference type="RefSeq" id="WP_068368693.1">
    <property type="nucleotide sequence ID" value="NZ_KQ960181.1"/>
</dbReference>
<keyword evidence="10" id="KW-0547">Nucleotide-binding</keyword>
<dbReference type="PROSITE" id="PS01229">
    <property type="entry name" value="COF_2"/>
    <property type="match status" value="1"/>
</dbReference>
<keyword evidence="10" id="KW-1003">Cell membrane</keyword>
<evidence type="ECO:0000256" key="9">
    <source>
        <dbReference type="ARBA" id="ARBA00049338"/>
    </source>
</evidence>
<dbReference type="PATRIC" id="fig|755172.3.peg.1309"/>
<dbReference type="NCBIfam" id="TIGR01494">
    <property type="entry name" value="ATPase_P-type"/>
    <property type="match status" value="1"/>
</dbReference>
<evidence type="ECO:0000256" key="2">
    <source>
        <dbReference type="ARBA" id="ARBA00006024"/>
    </source>
</evidence>
<dbReference type="SFLD" id="SFLDF00027">
    <property type="entry name" value="p-type_atpase"/>
    <property type="match status" value="1"/>
</dbReference>
<sequence length="691" mass="76422">MKFQIAHRVLGRTRFSSEYRFNYERANNLKYLIESIDGVYYAKVSTCSGSVILEYEEYALPSVCKLLLNTTLVALDDVVIEDSSYIPLEERELFHIIRDAFQVRFIMKNFLPWPLGPAVTLIRASRFFKAGLVALYNRKLNVEVLDATAIGISLATNDFAAASSIMFLLNLGEKLEDWTLKKSQSDLARTLELNIDKVFVVEGKEKVLKDLSDVAIGDVVEVMMGTTIPVDGKVVKGMGMVNQSSFTGESVPVKKEEGKTVFAGTVLEEGMILVKTEKLYNESRLSHIIELIGESEKNKSLAQKKAENMADSLVKYSFLGAIVSYALTRSIDKAKAFLMVDFSCALKLTIPIAVMKAMSQAGEEDVLVKGGKYLENLAQADTIVFDKTGTLTKSTPTVEKVIAFDGHTEDGCLRIAACLEEHFPHSIANAVVDAAIQKGLRHDEMHSETEYIVAHGIKSKIEGKEALIGSAHFIFEDEGVRISEEKEQLIEELKENHSLLYLAYDNELIAVLCISDPLREDAKETIDALRELGFTNIAMLTGDAENSAHYVAQQLDLDYYQSQVLPEDKANYVKAQKELGRKVVMIGDGINDSVALSGADVGIAMHKGADVAREIADIAIGSDDLHSIVKVVRIAKELDERVKTDYRKIISFNSLLIALGYFQVITNTTSSFLHNGSTVAIALDNMKEYAV</sequence>
<comment type="catalytic activity">
    <reaction evidence="9">
        <text>Cd(2+)(in) + ATP + H2O = Cd(2+)(out) + ADP + phosphate + H(+)</text>
        <dbReference type="Rhea" id="RHEA:12132"/>
        <dbReference type="ChEBI" id="CHEBI:15377"/>
        <dbReference type="ChEBI" id="CHEBI:15378"/>
        <dbReference type="ChEBI" id="CHEBI:30616"/>
        <dbReference type="ChEBI" id="CHEBI:43474"/>
        <dbReference type="ChEBI" id="CHEBI:48775"/>
        <dbReference type="ChEBI" id="CHEBI:456216"/>
        <dbReference type="EC" id="7.2.2.21"/>
    </reaction>
</comment>
<comment type="subcellular location">
    <subcellularLocation>
        <location evidence="10">Cell membrane</location>
    </subcellularLocation>
    <subcellularLocation>
        <location evidence="1">Membrane</location>
        <topology evidence="1">Multi-pass membrane protein</topology>
    </subcellularLocation>
</comment>
<keyword evidence="13" id="KW-1185">Reference proteome</keyword>
<evidence type="ECO:0000256" key="5">
    <source>
        <dbReference type="ARBA" id="ARBA00022967"/>
    </source>
</evidence>
<dbReference type="NCBIfam" id="TIGR01525">
    <property type="entry name" value="ATPase-IB_hvy"/>
    <property type="match status" value="1"/>
</dbReference>
<dbReference type="GO" id="GO:0016887">
    <property type="term" value="F:ATP hydrolysis activity"/>
    <property type="evidence" value="ECO:0007669"/>
    <property type="project" value="InterPro"/>
</dbReference>
<comment type="similarity">
    <text evidence="2 10">Belongs to the cation transport ATPase (P-type) (TC 3.A.3) family. Type IB subfamily.</text>
</comment>
<dbReference type="InterPro" id="IPR018303">
    <property type="entry name" value="ATPase_P-typ_P_site"/>
</dbReference>
<evidence type="ECO:0000256" key="7">
    <source>
        <dbReference type="ARBA" id="ARBA00023136"/>
    </source>
</evidence>
<dbReference type="InterPro" id="IPR059000">
    <property type="entry name" value="ATPase_P-type_domA"/>
</dbReference>
<dbReference type="Gene3D" id="2.70.150.10">
    <property type="entry name" value="Calcium-transporting ATPase, cytoplasmic transduction domain A"/>
    <property type="match status" value="1"/>
</dbReference>
<dbReference type="GO" id="GO:0046872">
    <property type="term" value="F:metal ion binding"/>
    <property type="evidence" value="ECO:0007669"/>
    <property type="project" value="UniProtKB-KW"/>
</dbReference>
<evidence type="ECO:0000256" key="4">
    <source>
        <dbReference type="ARBA" id="ARBA00022692"/>
    </source>
</evidence>
<evidence type="ECO:0000313" key="12">
    <source>
        <dbReference type="EMBL" id="KXB65621.1"/>
    </source>
</evidence>
<comment type="caution">
    <text evidence="12">The sequence shown here is derived from an EMBL/GenBank/DDBJ whole genome shotgun (WGS) entry which is preliminary data.</text>
</comment>
<dbReference type="EC" id="7.2.2.21" evidence="8"/>
<evidence type="ECO:0000259" key="11">
    <source>
        <dbReference type="Pfam" id="PF00122"/>
    </source>
</evidence>
<dbReference type="InterPro" id="IPR001757">
    <property type="entry name" value="P_typ_ATPase"/>
</dbReference>
<dbReference type="Gene3D" id="3.40.50.1000">
    <property type="entry name" value="HAD superfamily/HAD-like"/>
    <property type="match status" value="1"/>
</dbReference>
<proteinExistence type="inferred from homology"/>
<dbReference type="GO" id="GO:0008551">
    <property type="term" value="F:P-type cadmium transporter activity"/>
    <property type="evidence" value="ECO:0007669"/>
    <property type="project" value="UniProtKB-EC"/>
</dbReference>
<dbReference type="SUPFAM" id="SSF56784">
    <property type="entry name" value="HAD-like"/>
    <property type="match status" value="1"/>
</dbReference>
<feature type="domain" description="P-type ATPase A" evidence="11">
    <location>
        <begin position="193"/>
        <end position="292"/>
    </location>
</feature>
<dbReference type="InterPro" id="IPR023299">
    <property type="entry name" value="ATPase_P-typ_cyto_dom_N"/>
</dbReference>
<gene>
    <name evidence="12" type="ORF">HMPREF1863_01349</name>
</gene>
<evidence type="ECO:0000256" key="10">
    <source>
        <dbReference type="RuleBase" id="RU362081"/>
    </source>
</evidence>
<keyword evidence="6" id="KW-1133">Transmembrane helix</keyword>
<dbReference type="SUPFAM" id="SSF81653">
    <property type="entry name" value="Calcium ATPase, transduction domain A"/>
    <property type="match status" value="1"/>
</dbReference>
<dbReference type="InterPro" id="IPR036412">
    <property type="entry name" value="HAD-like_sf"/>
</dbReference>
<protein>
    <recommendedName>
        <fullName evidence="8">Cd(2+)-exporting ATPase</fullName>
        <ecNumber evidence="8">7.2.2.21</ecNumber>
    </recommendedName>
</protein>
<reference evidence="13" key="1">
    <citation type="submission" date="2016-01" db="EMBL/GenBank/DDBJ databases">
        <authorList>
            <person name="Mitreva M."/>
            <person name="Pepin K.H."/>
            <person name="Mihindukulasuriya K.A."/>
            <person name="Fulton R."/>
            <person name="Fronick C."/>
            <person name="O'Laughlin M."/>
            <person name="Miner T."/>
            <person name="Herter B."/>
            <person name="Rosa B.A."/>
            <person name="Cordes M."/>
            <person name="Tomlinson C."/>
            <person name="Wollam A."/>
            <person name="Palsikar V.B."/>
            <person name="Mardis E.R."/>
            <person name="Wilson R.K."/>
        </authorList>
    </citation>
    <scope>NUCLEOTIDE SEQUENCE [LARGE SCALE GENOMIC DNA]</scope>
    <source>
        <strain evidence="13">DNF00729</strain>
    </source>
</reference>
<dbReference type="PANTHER" id="PTHR48085:SF5">
    <property type="entry name" value="CADMIUM_ZINC-TRANSPORTING ATPASE HMA4-RELATED"/>
    <property type="match status" value="1"/>
</dbReference>
<dbReference type="InterPro" id="IPR008250">
    <property type="entry name" value="ATPase_P-typ_transduc_dom_A_sf"/>
</dbReference>
<dbReference type="PRINTS" id="PR00119">
    <property type="entry name" value="CATATPASE"/>
</dbReference>
<evidence type="ECO:0000256" key="1">
    <source>
        <dbReference type="ARBA" id="ARBA00004141"/>
    </source>
</evidence>
<keyword evidence="10" id="KW-0479">Metal-binding</keyword>
<dbReference type="Pfam" id="PF00122">
    <property type="entry name" value="E1-E2_ATPase"/>
    <property type="match status" value="1"/>
</dbReference>
<dbReference type="InterPro" id="IPR027256">
    <property type="entry name" value="P-typ_ATPase_IB"/>
</dbReference>
<keyword evidence="10" id="KW-0067">ATP-binding</keyword>
<evidence type="ECO:0000256" key="6">
    <source>
        <dbReference type="ARBA" id="ARBA00022989"/>
    </source>
</evidence>
<keyword evidence="3" id="KW-0104">Cadmium</keyword>
<keyword evidence="4" id="KW-0812">Transmembrane</keyword>
<dbReference type="GO" id="GO:0005524">
    <property type="term" value="F:ATP binding"/>
    <property type="evidence" value="ECO:0007669"/>
    <property type="project" value="UniProtKB-UniRule"/>
</dbReference>
<dbReference type="Pfam" id="PF00702">
    <property type="entry name" value="Hydrolase"/>
    <property type="match status" value="1"/>
</dbReference>
<dbReference type="EMBL" id="LSDG01000040">
    <property type="protein sequence ID" value="KXB65621.1"/>
    <property type="molecule type" value="Genomic_DNA"/>
</dbReference>
<dbReference type="AlphaFoldDB" id="A0A134AD27"/>
<dbReference type="InterPro" id="IPR044492">
    <property type="entry name" value="P_typ_ATPase_HD_dom"/>
</dbReference>
<accession>A0A134AD27</accession>
<dbReference type="GO" id="GO:0005886">
    <property type="term" value="C:plasma membrane"/>
    <property type="evidence" value="ECO:0007669"/>
    <property type="project" value="UniProtKB-SubCell"/>
</dbReference>
<dbReference type="SFLD" id="SFLDG00002">
    <property type="entry name" value="C1.7:_P-type_atpase_like"/>
    <property type="match status" value="1"/>
</dbReference>
<dbReference type="Proteomes" id="UP000070442">
    <property type="component" value="Unassembled WGS sequence"/>
</dbReference>
<dbReference type="PROSITE" id="PS00154">
    <property type="entry name" value="ATPASE_E1_E2"/>
    <property type="match status" value="1"/>
</dbReference>
<dbReference type="SFLD" id="SFLDS00003">
    <property type="entry name" value="Haloacid_Dehalogenase"/>
    <property type="match status" value="1"/>
</dbReference>
<evidence type="ECO:0000256" key="3">
    <source>
        <dbReference type="ARBA" id="ARBA00022539"/>
    </source>
</evidence>
<dbReference type="InterPro" id="IPR023214">
    <property type="entry name" value="HAD_sf"/>
</dbReference>
<name>A0A134AD27_9FIRM</name>
<dbReference type="OrthoDB" id="9813266at2"/>